<evidence type="ECO:0000313" key="3">
    <source>
        <dbReference type="Proteomes" id="UP000064893"/>
    </source>
</evidence>
<accession>A0A0S2HZX2</accession>
<organism evidence="2 3">
    <name type="scientific">Salinivirga cyanobacteriivorans</name>
    <dbReference type="NCBI Taxonomy" id="1307839"/>
    <lineage>
        <taxon>Bacteria</taxon>
        <taxon>Pseudomonadati</taxon>
        <taxon>Bacteroidota</taxon>
        <taxon>Bacteroidia</taxon>
        <taxon>Bacteroidales</taxon>
        <taxon>Salinivirgaceae</taxon>
        <taxon>Salinivirga</taxon>
    </lineage>
</organism>
<dbReference type="RefSeq" id="WP_057953007.1">
    <property type="nucleotide sequence ID" value="NZ_CP013118.1"/>
</dbReference>
<evidence type="ECO:0000256" key="1">
    <source>
        <dbReference type="SAM" id="MobiDB-lite"/>
    </source>
</evidence>
<reference evidence="2 3" key="1">
    <citation type="submission" date="2015-11" db="EMBL/GenBank/DDBJ databases">
        <title>Description and complete genome sequence of a novel strain predominating in hypersaline microbial mats and representing a new family of the Bacteriodetes phylum.</title>
        <authorList>
            <person name="Spring S."/>
            <person name="Bunk B."/>
            <person name="Sproer C."/>
            <person name="Klenk H.-P."/>
        </authorList>
    </citation>
    <scope>NUCLEOTIDE SEQUENCE [LARGE SCALE GENOMIC DNA]</scope>
    <source>
        <strain evidence="2 3">L21-Spi-D4</strain>
    </source>
</reference>
<proteinExistence type="predicted"/>
<dbReference type="Proteomes" id="UP000064893">
    <property type="component" value="Chromosome"/>
</dbReference>
<sequence>MSESSRRPFKELITELIALYHQLRKEGDFDHPDIEIDGNVDFLLNHFDSIRDNMDEETFENMGEPVRDLLENLLTELRREVKNRPETPQEKQSETKTEESLLDSIDKKLQQKDLSTEEINKLLDERSKLA</sequence>
<keyword evidence="3" id="KW-1185">Reference proteome</keyword>
<gene>
    <name evidence="2" type="ORF">L21SP5_01920</name>
</gene>
<dbReference type="KEGG" id="blq:L21SP5_01920"/>
<protein>
    <submittedName>
        <fullName evidence="2">Uncharacterized protein</fullName>
    </submittedName>
</protein>
<name>A0A0S2HZX2_9BACT</name>
<feature type="region of interest" description="Disordered" evidence="1">
    <location>
        <begin position="78"/>
        <end position="104"/>
    </location>
</feature>
<dbReference type="AlphaFoldDB" id="A0A0S2HZX2"/>
<evidence type="ECO:0000313" key="2">
    <source>
        <dbReference type="EMBL" id="ALO15559.1"/>
    </source>
</evidence>
<dbReference type="STRING" id="1307839.L21SP5_01920"/>
<dbReference type="EMBL" id="CP013118">
    <property type="protein sequence ID" value="ALO15559.1"/>
    <property type="molecule type" value="Genomic_DNA"/>
</dbReference>